<evidence type="ECO:0000313" key="3">
    <source>
        <dbReference type="Proteomes" id="UP001203297"/>
    </source>
</evidence>
<dbReference type="SUPFAM" id="SSF53474">
    <property type="entry name" value="alpha/beta-Hydrolases"/>
    <property type="match status" value="1"/>
</dbReference>
<organism evidence="2 3">
    <name type="scientific">Multifurca ochricompacta</name>
    <dbReference type="NCBI Taxonomy" id="376703"/>
    <lineage>
        <taxon>Eukaryota</taxon>
        <taxon>Fungi</taxon>
        <taxon>Dikarya</taxon>
        <taxon>Basidiomycota</taxon>
        <taxon>Agaricomycotina</taxon>
        <taxon>Agaricomycetes</taxon>
        <taxon>Russulales</taxon>
        <taxon>Russulaceae</taxon>
        <taxon>Multifurca</taxon>
    </lineage>
</organism>
<gene>
    <name evidence="2" type="ORF">B0F90DRAFT_375725</name>
</gene>
<dbReference type="AlphaFoldDB" id="A0AAD4M4F4"/>
<dbReference type="Gene3D" id="3.40.50.1820">
    <property type="entry name" value="alpha/beta hydrolase"/>
    <property type="match status" value="1"/>
</dbReference>
<evidence type="ECO:0000313" key="2">
    <source>
        <dbReference type="EMBL" id="KAI0301029.1"/>
    </source>
</evidence>
<feature type="signal peptide" evidence="1">
    <location>
        <begin position="1"/>
        <end position="23"/>
    </location>
</feature>
<keyword evidence="3" id="KW-1185">Reference proteome</keyword>
<dbReference type="InterPro" id="IPR029058">
    <property type="entry name" value="AB_hydrolase_fold"/>
</dbReference>
<reference evidence="2" key="1">
    <citation type="journal article" date="2022" name="New Phytol.">
        <title>Evolutionary transition to the ectomycorrhizal habit in the genomes of a hyperdiverse lineage of mushroom-forming fungi.</title>
        <authorList>
            <person name="Looney B."/>
            <person name="Miyauchi S."/>
            <person name="Morin E."/>
            <person name="Drula E."/>
            <person name="Courty P.E."/>
            <person name="Kohler A."/>
            <person name="Kuo A."/>
            <person name="LaButti K."/>
            <person name="Pangilinan J."/>
            <person name="Lipzen A."/>
            <person name="Riley R."/>
            <person name="Andreopoulos W."/>
            <person name="He G."/>
            <person name="Johnson J."/>
            <person name="Nolan M."/>
            <person name="Tritt A."/>
            <person name="Barry K.W."/>
            <person name="Grigoriev I.V."/>
            <person name="Nagy L.G."/>
            <person name="Hibbett D."/>
            <person name="Henrissat B."/>
            <person name="Matheny P.B."/>
            <person name="Labbe J."/>
            <person name="Martin F.M."/>
        </authorList>
    </citation>
    <scope>NUCLEOTIDE SEQUENCE</scope>
    <source>
        <strain evidence="2">BPL690</strain>
    </source>
</reference>
<dbReference type="EMBL" id="WTXG01000016">
    <property type="protein sequence ID" value="KAI0301029.1"/>
    <property type="molecule type" value="Genomic_DNA"/>
</dbReference>
<feature type="chain" id="PRO_5042278107" evidence="1">
    <location>
        <begin position="24"/>
        <end position="120"/>
    </location>
</feature>
<proteinExistence type="predicted"/>
<sequence length="120" mass="13474">MRFFVSTLTATVAAWFLDVLALATPLSSSLQSPLLRPPFNGVSEDIYSELELFAKYSSAVYQPICPRPVGNTLVLSFSNVLTHTHGFVARDDKRREIVVAFRGSHELADMVTGMYQQYYH</sequence>
<comment type="caution">
    <text evidence="2">The sequence shown here is derived from an EMBL/GenBank/DDBJ whole genome shotgun (WGS) entry which is preliminary data.</text>
</comment>
<keyword evidence="1" id="KW-0732">Signal</keyword>
<accession>A0AAD4M4F4</accession>
<dbReference type="Proteomes" id="UP001203297">
    <property type="component" value="Unassembled WGS sequence"/>
</dbReference>
<protein>
    <submittedName>
        <fullName evidence="2">Uncharacterized protein</fullName>
    </submittedName>
</protein>
<name>A0AAD4M4F4_9AGAM</name>
<evidence type="ECO:0000256" key="1">
    <source>
        <dbReference type="SAM" id="SignalP"/>
    </source>
</evidence>